<evidence type="ECO:0000313" key="8">
    <source>
        <dbReference type="Proteomes" id="UP000441208"/>
    </source>
</evidence>
<proteinExistence type="predicted"/>
<keyword evidence="1" id="KW-0479">Metal-binding</keyword>
<dbReference type="OrthoDB" id="1879366at2759"/>
<feature type="region of interest" description="Disordered" evidence="4">
    <location>
        <begin position="1"/>
        <end position="30"/>
    </location>
</feature>
<dbReference type="PANTHER" id="PTHR42683">
    <property type="entry name" value="ALDEHYDE REDUCTASE"/>
    <property type="match status" value="1"/>
</dbReference>
<evidence type="ECO:0000256" key="4">
    <source>
        <dbReference type="SAM" id="MobiDB-lite"/>
    </source>
</evidence>
<dbReference type="SUPFAM" id="SSF51735">
    <property type="entry name" value="NAD(P)-binding Rossmann-fold domains"/>
    <property type="match status" value="1"/>
</dbReference>
<evidence type="ECO:0000256" key="2">
    <source>
        <dbReference type="ARBA" id="ARBA00022833"/>
    </source>
</evidence>
<gene>
    <name evidence="6" type="ORF">PF005_g14809</name>
    <name evidence="5" type="ORF">PF007_g14785</name>
</gene>
<protein>
    <recommendedName>
        <fullName evidence="9">D-isomer specific 2-hydroxyacid dehydrogenase NAD-binding domain-containing protein</fullName>
    </recommendedName>
</protein>
<evidence type="ECO:0000313" key="7">
    <source>
        <dbReference type="Proteomes" id="UP000433483"/>
    </source>
</evidence>
<keyword evidence="2" id="KW-0862">Zinc</keyword>
<name>A0A6A3XQY5_9STRA</name>
<evidence type="ECO:0000313" key="5">
    <source>
        <dbReference type="EMBL" id="KAE9102367.1"/>
    </source>
</evidence>
<dbReference type="AlphaFoldDB" id="A0A6A3XQY5"/>
<dbReference type="Proteomes" id="UP000433483">
    <property type="component" value="Unassembled WGS sequence"/>
</dbReference>
<dbReference type="EMBL" id="QXFZ01000876">
    <property type="protein sequence ID" value="KAE9102367.1"/>
    <property type="molecule type" value="Genomic_DNA"/>
</dbReference>
<keyword evidence="3" id="KW-0560">Oxidoreductase</keyword>
<evidence type="ECO:0000313" key="6">
    <source>
        <dbReference type="EMBL" id="KAE9201814.1"/>
    </source>
</evidence>
<dbReference type="InterPro" id="IPR036291">
    <property type="entry name" value="NAD(P)-bd_dom_sf"/>
</dbReference>
<evidence type="ECO:0000256" key="1">
    <source>
        <dbReference type="ARBA" id="ARBA00022723"/>
    </source>
</evidence>
<dbReference type="EMBL" id="QXGB01000891">
    <property type="protein sequence ID" value="KAE9201814.1"/>
    <property type="molecule type" value="Genomic_DNA"/>
</dbReference>
<reference evidence="7 8" key="1">
    <citation type="submission" date="2018-08" db="EMBL/GenBank/DDBJ databases">
        <title>Genomic investigation of the strawberry pathogen Phytophthora fragariae indicates pathogenicity is determined by transcriptional variation in three key races.</title>
        <authorList>
            <person name="Adams T.M."/>
            <person name="Armitage A.D."/>
            <person name="Sobczyk M.K."/>
            <person name="Bates H.J."/>
            <person name="Dunwell J.M."/>
            <person name="Nellist C.F."/>
            <person name="Harrison R.J."/>
        </authorList>
    </citation>
    <scope>NUCLEOTIDE SEQUENCE [LARGE SCALE GENOMIC DNA]</scope>
    <source>
        <strain evidence="6 7">NOV-27</strain>
        <strain evidence="5 8">NOV-71</strain>
    </source>
</reference>
<organism evidence="6 7">
    <name type="scientific">Phytophthora fragariae</name>
    <dbReference type="NCBI Taxonomy" id="53985"/>
    <lineage>
        <taxon>Eukaryota</taxon>
        <taxon>Sar</taxon>
        <taxon>Stramenopiles</taxon>
        <taxon>Oomycota</taxon>
        <taxon>Peronosporomycetes</taxon>
        <taxon>Peronosporales</taxon>
        <taxon>Peronosporaceae</taxon>
        <taxon>Phytophthora</taxon>
    </lineage>
</organism>
<keyword evidence="7" id="KW-1185">Reference proteome</keyword>
<dbReference type="Gene3D" id="3.40.50.720">
    <property type="entry name" value="NAD(P)-binding Rossmann-like Domain"/>
    <property type="match status" value="1"/>
</dbReference>
<evidence type="ECO:0000256" key="3">
    <source>
        <dbReference type="ARBA" id="ARBA00023002"/>
    </source>
</evidence>
<evidence type="ECO:0008006" key="9">
    <source>
        <dbReference type="Google" id="ProtNLM"/>
    </source>
</evidence>
<sequence length="203" mass="22379">MTPPPTGSSIVDRSMISSRASSHHCQQEQRRVVARQHARRRRVNLPMGKEFLPLDSPTQDVVELKQEQEHVRDQVICMVIVLPGLISTSSGPSGRDWCHARTKEVGIKPGYRVGIVDIGCMGHLGIQFAKAMGAAVVLAFSRFANKEQEIPRLGAYELVVYTDEKQAADSADSVDILLITADANNMAYTLFPPSSTKVFCDEK</sequence>
<feature type="compositionally biased region" description="Polar residues" evidence="4">
    <location>
        <begin position="7"/>
        <end position="24"/>
    </location>
</feature>
<comment type="caution">
    <text evidence="6">The sequence shown here is derived from an EMBL/GenBank/DDBJ whole genome shotgun (WGS) entry which is preliminary data.</text>
</comment>
<dbReference type="GO" id="GO:0016616">
    <property type="term" value="F:oxidoreductase activity, acting on the CH-OH group of donors, NAD or NADP as acceptor"/>
    <property type="evidence" value="ECO:0007669"/>
    <property type="project" value="InterPro"/>
</dbReference>
<dbReference type="Proteomes" id="UP000441208">
    <property type="component" value="Unassembled WGS sequence"/>
</dbReference>
<dbReference type="GO" id="GO:0046872">
    <property type="term" value="F:metal ion binding"/>
    <property type="evidence" value="ECO:0007669"/>
    <property type="project" value="UniProtKB-KW"/>
</dbReference>
<dbReference type="InterPro" id="IPR047109">
    <property type="entry name" value="CAD-like"/>
</dbReference>
<accession>A0A6A3XQY5</accession>